<dbReference type="EMBL" id="WHWB01034091">
    <property type="protein sequence ID" value="KAJ7413989.1"/>
    <property type="molecule type" value="Genomic_DNA"/>
</dbReference>
<proteinExistence type="predicted"/>
<organism evidence="1 2">
    <name type="scientific">Willisornis vidua</name>
    <name type="common">Xingu scale-backed antbird</name>
    <dbReference type="NCBI Taxonomy" id="1566151"/>
    <lineage>
        <taxon>Eukaryota</taxon>
        <taxon>Metazoa</taxon>
        <taxon>Chordata</taxon>
        <taxon>Craniata</taxon>
        <taxon>Vertebrata</taxon>
        <taxon>Euteleostomi</taxon>
        <taxon>Archelosauria</taxon>
        <taxon>Archosauria</taxon>
        <taxon>Dinosauria</taxon>
        <taxon>Saurischia</taxon>
        <taxon>Theropoda</taxon>
        <taxon>Coelurosauria</taxon>
        <taxon>Aves</taxon>
        <taxon>Neognathae</taxon>
        <taxon>Neoaves</taxon>
        <taxon>Telluraves</taxon>
        <taxon>Australaves</taxon>
        <taxon>Passeriformes</taxon>
        <taxon>Thamnophilidae</taxon>
        <taxon>Willisornis</taxon>
    </lineage>
</organism>
<keyword evidence="2" id="KW-1185">Reference proteome</keyword>
<comment type="caution">
    <text evidence="1">The sequence shown here is derived from an EMBL/GenBank/DDBJ whole genome shotgun (WGS) entry which is preliminary data.</text>
</comment>
<evidence type="ECO:0000313" key="1">
    <source>
        <dbReference type="EMBL" id="KAJ7413989.1"/>
    </source>
</evidence>
<accession>A0ABQ9D8J7</accession>
<dbReference type="Proteomes" id="UP001145742">
    <property type="component" value="Unassembled WGS sequence"/>
</dbReference>
<reference evidence="1" key="1">
    <citation type="submission" date="2019-10" db="EMBL/GenBank/DDBJ databases">
        <authorList>
            <person name="Soares A.E.R."/>
            <person name="Aleixo A."/>
            <person name="Schneider P."/>
            <person name="Miyaki C.Y."/>
            <person name="Schneider M.P."/>
            <person name="Mello C."/>
            <person name="Vasconcelos A.T.R."/>
        </authorList>
    </citation>
    <scope>NUCLEOTIDE SEQUENCE</scope>
    <source>
        <tissue evidence="1">Muscle</tissue>
    </source>
</reference>
<gene>
    <name evidence="1" type="ORF">WISP_87148</name>
</gene>
<protein>
    <submittedName>
        <fullName evidence="1">Uncharacterized protein</fullName>
    </submittedName>
</protein>
<sequence>MSGQVLHKDLGGDTDLSTLEDSLCDSLYFTQGEVLQPSIHLHGPPLDSLQQVHIFLVLSTPELYAAFQVGSHESGVQRENHFPQPAGYTSFDAAQNTIGFLGCKHTLLSHVQVFICQNLQVLLLSAALNPFSALTIFIRGITQTQVQYLALKLTESHEGLLDTLLKLVQVPLGGIPSLSHVSRTTQFGVIRKLAVGTFDSTVSVINDHTKQHWSQDRPLRATTRN</sequence>
<name>A0ABQ9D8J7_9PASS</name>
<evidence type="ECO:0000313" key="2">
    <source>
        <dbReference type="Proteomes" id="UP001145742"/>
    </source>
</evidence>